<protein>
    <submittedName>
        <fullName evidence="2">Uncharacterized protein</fullName>
    </submittedName>
</protein>
<dbReference type="Proteomes" id="UP000059425">
    <property type="component" value="Chromosome"/>
</dbReference>
<dbReference type="EMBL" id="CP012831">
    <property type="protein sequence ID" value="ALI08569.1"/>
    <property type="molecule type" value="Genomic_DNA"/>
</dbReference>
<accession>A0A0N9WJZ2</accession>
<evidence type="ECO:0000313" key="3">
    <source>
        <dbReference type="Proteomes" id="UP000059425"/>
    </source>
</evidence>
<proteinExistence type="predicted"/>
<feature type="chain" id="PRO_5006040329" evidence="1">
    <location>
        <begin position="26"/>
        <end position="415"/>
    </location>
</feature>
<dbReference type="AlphaFoldDB" id="A0A0N9WJZ2"/>
<sequence length="415" mass="45352">MKQLPVAVQGMVSVLLLTCASTADAVSKDVTAIFRPDPSKPNENSFLNTTPVSGYCGLYPAVCEREKMFSIQVPITFESARPIQANHGDPRQGAMFDVPASWRLAQVTHTGTGETEIVQVRISGVGSRYQFPGSVVDLVGGGVNALQAHQRLWSGSSWLYAPSPCRGSGYSTYNHNIYNFFWKTPTEGVCAKRANYLIPSMSYRNLDFAYELRTPNPLKMSSGLYTGSLTYGVGPGQDFDMGDVMIPTDSVITLNLKLTVEHTLKVEVPPGGNRVELVPQEGWQAWLNSGRKPTRLFRDQRFHISASSRFKMALECQHVSANTCAISETATGHAVPVEVSVTLPEGLTDAAGQPISHRPLFRDGTGTELIQPGFYVDRRPGTLHFEVVRGNVEEMLDSGAKAYSGNVTVVWDSEI</sequence>
<evidence type="ECO:0000256" key="1">
    <source>
        <dbReference type="SAM" id="SignalP"/>
    </source>
</evidence>
<organism evidence="2 3">
    <name type="scientific">Pseudomonas fluorescens</name>
    <dbReference type="NCBI Taxonomy" id="294"/>
    <lineage>
        <taxon>Bacteria</taxon>
        <taxon>Pseudomonadati</taxon>
        <taxon>Pseudomonadota</taxon>
        <taxon>Gammaproteobacteria</taxon>
        <taxon>Pseudomonadales</taxon>
        <taxon>Pseudomonadaceae</taxon>
        <taxon>Pseudomonas</taxon>
    </lineage>
</organism>
<reference evidence="2 3" key="2">
    <citation type="journal article" date="2018" name="Nature">
        <title>Mutant phenotypes for thousands of bacterial genes of unknown function.</title>
        <authorList>
            <person name="Price M.N."/>
            <person name="Wetmore K.M."/>
            <person name="Waters R.J."/>
            <person name="Callaghan M."/>
            <person name="Ray J."/>
            <person name="Liu H."/>
            <person name="Kuehl J.V."/>
            <person name="Melnyk R.A."/>
            <person name="Lamson J.S."/>
            <person name="Suh Y."/>
            <person name="Carlson H.K."/>
            <person name="Esquivel Z."/>
            <person name="Sadeeshkumar H."/>
            <person name="Chakraborty R."/>
            <person name="Zane G.M."/>
            <person name="Rubin B.E."/>
            <person name="Wall J.D."/>
            <person name="Visel A."/>
            <person name="Bristow J."/>
            <person name="Blow M.J."/>
            <person name="Arkin A.P."/>
            <person name="Deutschbauer A.M."/>
        </authorList>
    </citation>
    <scope>NUCLEOTIDE SEQUENCE [LARGE SCALE GENOMIC DNA]</scope>
    <source>
        <strain evidence="2 3">FW300-N2C3</strain>
    </source>
</reference>
<dbReference type="RefSeq" id="WP_060740836.1">
    <property type="nucleotide sequence ID" value="NZ_CP012831.1"/>
</dbReference>
<feature type="signal peptide" evidence="1">
    <location>
        <begin position="1"/>
        <end position="25"/>
    </location>
</feature>
<reference evidence="3" key="1">
    <citation type="submission" date="2015-09" db="EMBL/GenBank/DDBJ databases">
        <title>Whole genome sequence of Pseudomonas fluorescens FW300-N2C3.</title>
        <authorList>
            <person name="Ray J."/>
            <person name="Melnyk R."/>
            <person name="Deutschbauer A."/>
        </authorList>
    </citation>
    <scope>NUCLEOTIDE SEQUENCE [LARGE SCALE GENOMIC DNA]</scope>
    <source>
        <strain evidence="3">FW300-N2C3</strain>
    </source>
</reference>
<name>A0A0N9WJZ2_PSEFL</name>
<keyword evidence="1" id="KW-0732">Signal</keyword>
<evidence type="ECO:0000313" key="2">
    <source>
        <dbReference type="EMBL" id="ALI08569.1"/>
    </source>
</evidence>
<gene>
    <name evidence="2" type="ORF">AO356_17640</name>
</gene>